<reference evidence="1 2" key="1">
    <citation type="submission" date="2020-08" db="EMBL/GenBank/DDBJ databases">
        <title>Sequencing the genomes of 1000 actinobacteria strains.</title>
        <authorList>
            <person name="Klenk H.-P."/>
        </authorList>
    </citation>
    <scope>NUCLEOTIDE SEQUENCE [LARGE SCALE GENOMIC DNA]</scope>
    <source>
        <strain evidence="1 2">DSM 45507</strain>
    </source>
</reference>
<dbReference type="Pfam" id="PF14106">
    <property type="entry name" value="DUF4279"/>
    <property type="match status" value="1"/>
</dbReference>
<gene>
    <name evidence="1" type="ORF">HD596_000355</name>
</gene>
<accession>A0A7W9FXV7</accession>
<dbReference type="InterPro" id="IPR025459">
    <property type="entry name" value="DUF4279"/>
</dbReference>
<proteinExistence type="predicted"/>
<protein>
    <recommendedName>
        <fullName evidence="3">DUF4279 domain-containing protein</fullName>
    </recommendedName>
</protein>
<comment type="caution">
    <text evidence="1">The sequence shown here is derived from an EMBL/GenBank/DDBJ whole genome shotgun (WGS) entry which is preliminary data.</text>
</comment>
<sequence>MFNVYLRLVADDGDPESVTQALGIAPDESTRHGRPSPKTGRPYGFSSWTLALGRQVGSDQLDEVFGGLTEWGDRGAHTLRDLARDRGWEATLIVVQEFRDVEESREKGISMGADLIRWLAAARAGVEVDQYLMLSPE</sequence>
<dbReference type="Proteomes" id="UP000579153">
    <property type="component" value="Unassembled WGS sequence"/>
</dbReference>
<evidence type="ECO:0008006" key="3">
    <source>
        <dbReference type="Google" id="ProtNLM"/>
    </source>
</evidence>
<evidence type="ECO:0000313" key="1">
    <source>
        <dbReference type="EMBL" id="MBB5773599.1"/>
    </source>
</evidence>
<name>A0A7W9FXV7_9ACTN</name>
<dbReference type="AlphaFoldDB" id="A0A7W9FXV7"/>
<dbReference type="RefSeq" id="WP_185067561.1">
    <property type="nucleotide sequence ID" value="NZ_JACHMB010000001.1"/>
</dbReference>
<dbReference type="EMBL" id="JACHMB010000001">
    <property type="protein sequence ID" value="MBB5773599.1"/>
    <property type="molecule type" value="Genomic_DNA"/>
</dbReference>
<keyword evidence="2" id="KW-1185">Reference proteome</keyword>
<organism evidence="1 2">
    <name type="scientific">Nonomuraea jabiensis</name>
    <dbReference type="NCBI Taxonomy" id="882448"/>
    <lineage>
        <taxon>Bacteria</taxon>
        <taxon>Bacillati</taxon>
        <taxon>Actinomycetota</taxon>
        <taxon>Actinomycetes</taxon>
        <taxon>Streptosporangiales</taxon>
        <taxon>Streptosporangiaceae</taxon>
        <taxon>Nonomuraea</taxon>
    </lineage>
</organism>
<evidence type="ECO:0000313" key="2">
    <source>
        <dbReference type="Proteomes" id="UP000579153"/>
    </source>
</evidence>